<evidence type="ECO:0000256" key="5">
    <source>
        <dbReference type="ARBA" id="ARBA00023136"/>
    </source>
</evidence>
<name>A0A0N0E4M9_9PSED</name>
<dbReference type="AlphaFoldDB" id="A0A0N0E4M9"/>
<dbReference type="InterPro" id="IPR022791">
    <property type="entry name" value="L-PG_synthase/AglD"/>
</dbReference>
<feature type="transmembrane region" description="Helical" evidence="6">
    <location>
        <begin position="12"/>
        <end position="30"/>
    </location>
</feature>
<feature type="transmembrane region" description="Helical" evidence="6">
    <location>
        <begin position="125"/>
        <end position="150"/>
    </location>
</feature>
<dbReference type="Pfam" id="PF03706">
    <property type="entry name" value="LPG_synthase_TM"/>
    <property type="match status" value="1"/>
</dbReference>
<keyword evidence="4 6" id="KW-1133">Transmembrane helix</keyword>
<feature type="transmembrane region" description="Helical" evidence="6">
    <location>
        <begin position="205"/>
        <end position="226"/>
    </location>
</feature>
<dbReference type="PANTHER" id="PTHR39087:SF2">
    <property type="entry name" value="UPF0104 MEMBRANE PROTEIN MJ1595"/>
    <property type="match status" value="1"/>
</dbReference>
<keyword evidence="3 6" id="KW-0812">Transmembrane</keyword>
<keyword evidence="2" id="KW-1003">Cell membrane</keyword>
<evidence type="ECO:0000256" key="4">
    <source>
        <dbReference type="ARBA" id="ARBA00022989"/>
    </source>
</evidence>
<evidence type="ECO:0000256" key="6">
    <source>
        <dbReference type="SAM" id="Phobius"/>
    </source>
</evidence>
<evidence type="ECO:0000313" key="8">
    <source>
        <dbReference type="Proteomes" id="UP000037931"/>
    </source>
</evidence>
<feature type="transmembrane region" description="Helical" evidence="6">
    <location>
        <begin position="50"/>
        <end position="71"/>
    </location>
</feature>
<protein>
    <submittedName>
        <fullName evidence="7">Putative integral membrane protein</fullName>
    </submittedName>
</protein>
<dbReference type="PANTHER" id="PTHR39087">
    <property type="entry name" value="UPF0104 MEMBRANE PROTEIN MJ1595"/>
    <property type="match status" value="1"/>
</dbReference>
<dbReference type="EMBL" id="JSYZ01000007">
    <property type="protein sequence ID" value="KPA91456.1"/>
    <property type="molecule type" value="Genomic_DNA"/>
</dbReference>
<feature type="transmembrane region" description="Helical" evidence="6">
    <location>
        <begin position="83"/>
        <end position="105"/>
    </location>
</feature>
<dbReference type="STRING" id="50340.PF66_02339"/>
<proteinExistence type="predicted"/>
<evidence type="ECO:0000256" key="3">
    <source>
        <dbReference type="ARBA" id="ARBA00022692"/>
    </source>
</evidence>
<evidence type="ECO:0000256" key="1">
    <source>
        <dbReference type="ARBA" id="ARBA00004651"/>
    </source>
</evidence>
<feature type="transmembrane region" description="Helical" evidence="6">
    <location>
        <begin position="285"/>
        <end position="301"/>
    </location>
</feature>
<comment type="subcellular location">
    <subcellularLocation>
        <location evidence="1">Cell membrane</location>
        <topology evidence="1">Multi-pass membrane protein</topology>
    </subcellularLocation>
</comment>
<keyword evidence="8" id="KW-1185">Reference proteome</keyword>
<evidence type="ECO:0000313" key="7">
    <source>
        <dbReference type="EMBL" id="KPA91456.1"/>
    </source>
</evidence>
<dbReference type="Proteomes" id="UP000037931">
    <property type="component" value="Unassembled WGS sequence"/>
</dbReference>
<dbReference type="PATRIC" id="fig|50340.43.peg.5710"/>
<feature type="transmembrane region" description="Helical" evidence="6">
    <location>
        <begin position="162"/>
        <end position="185"/>
    </location>
</feature>
<gene>
    <name evidence="7" type="ORF">PF66_02339</name>
</gene>
<reference evidence="7 8" key="1">
    <citation type="journal article" date="2015" name="PLoS ONE">
        <title>Rice-Infecting Pseudomonas Genomes Are Highly Accessorized and Harbor Multiple Putative Virulence Mechanisms to Cause Sheath Brown Rot.</title>
        <authorList>
            <person name="Quibod I.L."/>
            <person name="Grande G."/>
            <person name="Oreiro E.G."/>
            <person name="Borja F.N."/>
            <person name="Dossa G.S."/>
            <person name="Mauleon R."/>
            <person name="Cruz C.V."/>
            <person name="Oliva R."/>
        </authorList>
    </citation>
    <scope>NUCLEOTIDE SEQUENCE [LARGE SCALE GENOMIC DNA]</scope>
    <source>
        <strain evidence="7 8">IRRI 6609</strain>
    </source>
</reference>
<accession>A0A0N0E4M9</accession>
<feature type="transmembrane region" description="Helical" evidence="6">
    <location>
        <begin position="238"/>
        <end position="265"/>
    </location>
</feature>
<evidence type="ECO:0000256" key="2">
    <source>
        <dbReference type="ARBA" id="ARBA00022475"/>
    </source>
</evidence>
<dbReference type="OrthoDB" id="5998304at2"/>
<comment type="caution">
    <text evidence="7">The sequence shown here is derived from an EMBL/GenBank/DDBJ whole genome shotgun (WGS) entry which is preliminary data.</text>
</comment>
<dbReference type="GO" id="GO:0005886">
    <property type="term" value="C:plasma membrane"/>
    <property type="evidence" value="ECO:0007669"/>
    <property type="project" value="UniProtKB-SubCell"/>
</dbReference>
<sequence>MTGKAWQARSRQWLTLCFVGLVCTLLYWMARHLDWHQVLRSIQGYEPGTLLLGLAMALLSYALVSGYDLLARAYTGHTLPVRHVLPVAFVCYAFNLNFTTWIGGIALRLRLYKRLGLETATVTQIITLGIVTNWIGYAALAGVVFSLRLVTLPDSWSLGALGLQLIGLTLVVIAGGYLLACGWARQRAWAWGRYEFTLPSLRLALFQVGLGASNWALMAGLMFLLLPAPLSYPAVLGVLLISCVAGVITHIPAGLGVLEAVFLALLHDQLDQGPLVAALLGYRTLYYLIPLLLAGASYLVLEKRAKAMRQSANESPGG</sequence>
<keyword evidence="5 6" id="KW-0472">Membrane</keyword>
<organism evidence="7 8">
    <name type="scientific">Pseudomonas asplenii</name>
    <dbReference type="NCBI Taxonomy" id="53407"/>
    <lineage>
        <taxon>Bacteria</taxon>
        <taxon>Pseudomonadati</taxon>
        <taxon>Pseudomonadota</taxon>
        <taxon>Gammaproteobacteria</taxon>
        <taxon>Pseudomonadales</taxon>
        <taxon>Pseudomonadaceae</taxon>
        <taxon>Pseudomonas</taxon>
    </lineage>
</organism>
<dbReference type="RefSeq" id="WP_054062760.1">
    <property type="nucleotide sequence ID" value="NZ_JSYZ01000007.1"/>
</dbReference>